<dbReference type="GO" id="GO:0052381">
    <property type="term" value="F:tRNA dimethylallyltransferase activity"/>
    <property type="evidence" value="ECO:0007669"/>
    <property type="project" value="UniProtKB-UniRule"/>
</dbReference>
<keyword evidence="4 10" id="KW-0808">Transferase</keyword>
<keyword evidence="8 10" id="KW-0460">Magnesium</keyword>
<dbReference type="InterPro" id="IPR039657">
    <property type="entry name" value="Dimethylallyltransferase"/>
</dbReference>
<dbReference type="SUPFAM" id="SSF52540">
    <property type="entry name" value="P-loop containing nucleoside triphosphate hydrolases"/>
    <property type="match status" value="2"/>
</dbReference>
<keyword evidence="15" id="KW-1185">Reference proteome</keyword>
<proteinExistence type="inferred from homology"/>
<evidence type="ECO:0000313" key="14">
    <source>
        <dbReference type="EMBL" id="GGA80642.1"/>
    </source>
</evidence>
<reference evidence="14" key="1">
    <citation type="journal article" date="2014" name="Int. J. Syst. Evol. Microbiol.">
        <title>Complete genome sequence of Corynebacterium casei LMG S-19264T (=DSM 44701T), isolated from a smear-ripened cheese.</title>
        <authorList>
            <consortium name="US DOE Joint Genome Institute (JGI-PGF)"/>
            <person name="Walter F."/>
            <person name="Albersmeier A."/>
            <person name="Kalinowski J."/>
            <person name="Ruckert C."/>
        </authorList>
    </citation>
    <scope>NUCLEOTIDE SEQUENCE</scope>
    <source>
        <strain evidence="14">CGMCC 1.15320</strain>
    </source>
</reference>
<comment type="cofactor">
    <cofactor evidence="1 10">
        <name>Mg(2+)</name>
        <dbReference type="ChEBI" id="CHEBI:18420"/>
    </cofactor>
</comment>
<feature type="region of interest" description="Interaction with substrate tRNA" evidence="10">
    <location>
        <begin position="159"/>
        <end position="163"/>
    </location>
</feature>
<dbReference type="InterPro" id="IPR018022">
    <property type="entry name" value="IPT"/>
</dbReference>
<organism evidence="14 15">
    <name type="scientific">Nitratireductor aestuarii</name>
    <dbReference type="NCBI Taxonomy" id="1735103"/>
    <lineage>
        <taxon>Bacteria</taxon>
        <taxon>Pseudomonadati</taxon>
        <taxon>Pseudomonadota</taxon>
        <taxon>Alphaproteobacteria</taxon>
        <taxon>Hyphomicrobiales</taxon>
        <taxon>Phyllobacteriaceae</taxon>
        <taxon>Nitratireductor</taxon>
    </lineage>
</organism>
<dbReference type="Proteomes" id="UP000636264">
    <property type="component" value="Unassembled WGS sequence"/>
</dbReference>
<dbReference type="NCBIfam" id="TIGR00174">
    <property type="entry name" value="miaA"/>
    <property type="match status" value="1"/>
</dbReference>
<comment type="catalytic activity">
    <reaction evidence="9 10 11">
        <text>adenosine(37) in tRNA + dimethylallyl diphosphate = N(6)-dimethylallyladenosine(37) in tRNA + diphosphate</text>
        <dbReference type="Rhea" id="RHEA:26482"/>
        <dbReference type="Rhea" id="RHEA-COMP:10162"/>
        <dbReference type="Rhea" id="RHEA-COMP:10375"/>
        <dbReference type="ChEBI" id="CHEBI:33019"/>
        <dbReference type="ChEBI" id="CHEBI:57623"/>
        <dbReference type="ChEBI" id="CHEBI:74411"/>
        <dbReference type="ChEBI" id="CHEBI:74415"/>
        <dbReference type="EC" id="2.5.1.75"/>
    </reaction>
</comment>
<dbReference type="GO" id="GO:0006400">
    <property type="term" value="P:tRNA modification"/>
    <property type="evidence" value="ECO:0007669"/>
    <property type="project" value="TreeGrafter"/>
</dbReference>
<evidence type="ECO:0000256" key="12">
    <source>
        <dbReference type="RuleBase" id="RU003784"/>
    </source>
</evidence>
<dbReference type="PANTHER" id="PTHR11088:SF60">
    <property type="entry name" value="TRNA DIMETHYLALLYLTRANSFERASE"/>
    <property type="match status" value="1"/>
</dbReference>
<dbReference type="Gene3D" id="1.10.20.140">
    <property type="match status" value="1"/>
</dbReference>
<evidence type="ECO:0000256" key="9">
    <source>
        <dbReference type="ARBA" id="ARBA00049563"/>
    </source>
</evidence>
<evidence type="ECO:0000256" key="5">
    <source>
        <dbReference type="ARBA" id="ARBA00022694"/>
    </source>
</evidence>
<dbReference type="EC" id="2.5.1.75" evidence="10"/>
<dbReference type="EMBL" id="BMIF01000018">
    <property type="protein sequence ID" value="GGA80642.1"/>
    <property type="molecule type" value="Genomic_DNA"/>
</dbReference>
<evidence type="ECO:0000256" key="2">
    <source>
        <dbReference type="ARBA" id="ARBA00003213"/>
    </source>
</evidence>
<comment type="caution">
    <text evidence="10">Lacks conserved residue(s) required for the propagation of feature annotation.</text>
</comment>
<evidence type="ECO:0000256" key="10">
    <source>
        <dbReference type="HAMAP-Rule" id="MF_00185"/>
    </source>
</evidence>
<evidence type="ECO:0000256" key="11">
    <source>
        <dbReference type="RuleBase" id="RU003783"/>
    </source>
</evidence>
<evidence type="ECO:0000256" key="3">
    <source>
        <dbReference type="ARBA" id="ARBA00005842"/>
    </source>
</evidence>
<evidence type="ECO:0000256" key="1">
    <source>
        <dbReference type="ARBA" id="ARBA00001946"/>
    </source>
</evidence>
<name>A0A916S2B1_9HYPH</name>
<keyword evidence="5 10" id="KW-0819">tRNA processing</keyword>
<sequence>MLKGATLIAGPTASGKSARAVELARRNGGVIINTDSMQVYSVLRLLTARPGEVEMAEAPHRLFGHVHPSQPYSTGGWMRDVEALLLDPILEGRPAIFVGGTGLYFRGLVEGLSPMPTIPDEVREHWRGRLAEDGPEILHRILQERDPETAARLKPSDSQRIARALEVVEASGRPISSWQKERTVPLVDGESAEKIVLEPDRAALARRISDRFDAMLEQGAIEEVKALNALALDPALPAAKAIGVPEITAYLAGEISLEEAATRAKAASRQYAKRQMTWFRNQLGPDWMRVAA</sequence>
<comment type="caution">
    <text evidence="14">The sequence shown here is derived from an EMBL/GenBank/DDBJ whole genome shotgun (WGS) entry which is preliminary data.</text>
</comment>
<evidence type="ECO:0000256" key="13">
    <source>
        <dbReference type="RuleBase" id="RU003785"/>
    </source>
</evidence>
<comment type="function">
    <text evidence="2 10 12">Catalyzes the transfer of a dimethylallyl group onto the adenine at position 37 in tRNAs that read codons beginning with uridine, leading to the formation of N6-(dimethylallyl)adenosine (i(6)A).</text>
</comment>
<evidence type="ECO:0000256" key="4">
    <source>
        <dbReference type="ARBA" id="ARBA00022679"/>
    </source>
</evidence>
<feature type="binding site" evidence="10">
    <location>
        <begin position="10"/>
        <end position="17"/>
    </location>
    <ligand>
        <name>ATP</name>
        <dbReference type="ChEBI" id="CHEBI:30616"/>
    </ligand>
</feature>
<evidence type="ECO:0000256" key="7">
    <source>
        <dbReference type="ARBA" id="ARBA00022840"/>
    </source>
</evidence>
<dbReference type="AlphaFoldDB" id="A0A916S2B1"/>
<evidence type="ECO:0000313" key="15">
    <source>
        <dbReference type="Proteomes" id="UP000636264"/>
    </source>
</evidence>
<feature type="site" description="Interaction with substrate tRNA" evidence="10">
    <location>
        <position position="101"/>
    </location>
</feature>
<dbReference type="FunFam" id="1.10.20.140:FF:000001">
    <property type="entry name" value="tRNA dimethylallyltransferase"/>
    <property type="match status" value="1"/>
</dbReference>
<dbReference type="PANTHER" id="PTHR11088">
    <property type="entry name" value="TRNA DIMETHYLALLYLTRANSFERASE"/>
    <property type="match status" value="1"/>
</dbReference>
<dbReference type="InterPro" id="IPR027417">
    <property type="entry name" value="P-loop_NTPase"/>
</dbReference>
<comment type="subunit">
    <text evidence="10">Monomer.</text>
</comment>
<evidence type="ECO:0000256" key="8">
    <source>
        <dbReference type="ARBA" id="ARBA00022842"/>
    </source>
</evidence>
<dbReference type="GO" id="GO:0005524">
    <property type="term" value="F:ATP binding"/>
    <property type="evidence" value="ECO:0007669"/>
    <property type="project" value="UniProtKB-UniRule"/>
</dbReference>
<protein>
    <recommendedName>
        <fullName evidence="10">tRNA dimethylallyltransferase</fullName>
        <ecNumber evidence="10">2.5.1.75</ecNumber>
    </recommendedName>
    <alternativeName>
        <fullName evidence="10">Dimethylallyl diphosphate:tRNA dimethylallyltransferase</fullName>
        <shortName evidence="10">DMAPP:tRNA dimethylallyltransferase</shortName>
        <shortName evidence="10">DMATase</shortName>
    </alternativeName>
    <alternativeName>
        <fullName evidence="10">Isopentenyl-diphosphate:tRNA isopentenyltransferase</fullName>
        <shortName evidence="10">IPP transferase</shortName>
        <shortName evidence="10">IPPT</shortName>
        <shortName evidence="10">IPTase</shortName>
    </alternativeName>
</protein>
<dbReference type="HAMAP" id="MF_00185">
    <property type="entry name" value="IPP_trans"/>
    <property type="match status" value="1"/>
</dbReference>
<feature type="region of interest" description="Interaction with substrate tRNA" evidence="10">
    <location>
        <begin position="35"/>
        <end position="38"/>
    </location>
</feature>
<dbReference type="Gene3D" id="3.40.50.300">
    <property type="entry name" value="P-loop containing nucleotide triphosphate hydrolases"/>
    <property type="match status" value="1"/>
</dbReference>
<comment type="similarity">
    <text evidence="3 10 13">Belongs to the IPP transferase family.</text>
</comment>
<feature type="site" description="Interaction with substrate tRNA" evidence="10">
    <location>
        <position position="123"/>
    </location>
</feature>
<evidence type="ECO:0000256" key="6">
    <source>
        <dbReference type="ARBA" id="ARBA00022741"/>
    </source>
</evidence>
<gene>
    <name evidence="10 14" type="primary">miaA</name>
    <name evidence="14" type="ORF">GCM10011385_38630</name>
</gene>
<accession>A0A916S2B1</accession>
<dbReference type="RefSeq" id="WP_188722760.1">
    <property type="nucleotide sequence ID" value="NZ_BMIF01000018.1"/>
</dbReference>
<feature type="binding site" evidence="10">
    <location>
        <begin position="12"/>
        <end position="17"/>
    </location>
    <ligand>
        <name>substrate</name>
    </ligand>
</feature>
<dbReference type="Pfam" id="PF01715">
    <property type="entry name" value="IPPT"/>
    <property type="match status" value="1"/>
</dbReference>
<reference evidence="14" key="2">
    <citation type="submission" date="2020-09" db="EMBL/GenBank/DDBJ databases">
        <authorList>
            <person name="Sun Q."/>
            <person name="Zhou Y."/>
        </authorList>
    </citation>
    <scope>NUCLEOTIDE SEQUENCE</scope>
    <source>
        <strain evidence="14">CGMCC 1.15320</strain>
    </source>
</reference>
<keyword evidence="6 10" id="KW-0547">Nucleotide-binding</keyword>
<keyword evidence="7 10" id="KW-0067">ATP-binding</keyword>